<sequence>MKVDSLDVYYMIDGNISNKQTKMYYEQIAKDEVNSIYFEVQMNDRQIKSKLNASMEYAIKYLQKELPNHISIACCQSCLHGNFNPFGDVENEIFCLKDKRLNNRADVVEWFSTSDLSLETRRRKLLDFCSDFKHISQNEKYTYNDWDSENL</sequence>
<reference evidence="1 2" key="1">
    <citation type="submission" date="2010-07" db="EMBL/GenBank/DDBJ databases">
        <title>The draft genome of Paenibacillus curdlanolyticus YK9.</title>
        <authorList>
            <consortium name="US DOE Joint Genome Institute (JGI-PGF)"/>
            <person name="Lucas S."/>
            <person name="Copeland A."/>
            <person name="Lapidus A."/>
            <person name="Cheng J.-F."/>
            <person name="Bruce D."/>
            <person name="Goodwin L."/>
            <person name="Pitluck S."/>
            <person name="Land M.L."/>
            <person name="Hauser L."/>
            <person name="Chang Y.-J."/>
            <person name="Jeffries C."/>
            <person name="Anderson I.J."/>
            <person name="Johnson E."/>
            <person name="Loganathan U."/>
            <person name="Mulhopadhyay B."/>
            <person name="Kyrpides N."/>
            <person name="Woyke T.J."/>
        </authorList>
    </citation>
    <scope>NUCLEOTIDE SEQUENCE [LARGE SCALE GENOMIC DNA]</scope>
    <source>
        <strain evidence="1 2">YK9</strain>
    </source>
</reference>
<evidence type="ECO:0000313" key="2">
    <source>
        <dbReference type="Proteomes" id="UP000005387"/>
    </source>
</evidence>
<proteinExistence type="predicted"/>
<dbReference type="RefSeq" id="WP_006039172.1">
    <property type="nucleotide sequence ID" value="NZ_AEDD01000008.1"/>
</dbReference>
<dbReference type="Proteomes" id="UP000005387">
    <property type="component" value="Unassembled WGS sequence"/>
</dbReference>
<accession>E0IBZ5</accession>
<organism evidence="1 2">
    <name type="scientific">Paenibacillus curdlanolyticus YK9</name>
    <dbReference type="NCBI Taxonomy" id="717606"/>
    <lineage>
        <taxon>Bacteria</taxon>
        <taxon>Bacillati</taxon>
        <taxon>Bacillota</taxon>
        <taxon>Bacilli</taxon>
        <taxon>Bacillales</taxon>
        <taxon>Paenibacillaceae</taxon>
        <taxon>Paenibacillus</taxon>
    </lineage>
</organism>
<dbReference type="OrthoDB" id="2087097at2"/>
<dbReference type="AlphaFoldDB" id="E0IBZ5"/>
<protein>
    <submittedName>
        <fullName evidence="1">Uncharacterized protein</fullName>
    </submittedName>
</protein>
<keyword evidence="2" id="KW-1185">Reference proteome</keyword>
<dbReference type="EMBL" id="AEDD01000008">
    <property type="protein sequence ID" value="EFM10225.1"/>
    <property type="molecule type" value="Genomic_DNA"/>
</dbReference>
<evidence type="ECO:0000313" key="1">
    <source>
        <dbReference type="EMBL" id="EFM10225.1"/>
    </source>
</evidence>
<gene>
    <name evidence="1" type="ORF">PaecuDRAFT_3184</name>
</gene>
<name>E0IBZ5_9BACL</name>
<dbReference type="STRING" id="717606.PaecuDRAFT_3184"/>